<dbReference type="GO" id="GO:0022857">
    <property type="term" value="F:transmembrane transporter activity"/>
    <property type="evidence" value="ECO:0007669"/>
    <property type="project" value="TreeGrafter"/>
</dbReference>
<dbReference type="NCBIfam" id="TIGR00786">
    <property type="entry name" value="dctM"/>
    <property type="match status" value="1"/>
</dbReference>
<gene>
    <name evidence="9" type="ORF">LQ50_14055</name>
</gene>
<feature type="transmembrane region" description="Helical" evidence="7">
    <location>
        <begin position="279"/>
        <end position="300"/>
    </location>
</feature>
<evidence type="ECO:0000256" key="7">
    <source>
        <dbReference type="SAM" id="Phobius"/>
    </source>
</evidence>
<feature type="transmembrane region" description="Helical" evidence="7">
    <location>
        <begin position="366"/>
        <end position="388"/>
    </location>
</feature>
<evidence type="ECO:0000313" key="10">
    <source>
        <dbReference type="Proteomes" id="UP000030832"/>
    </source>
</evidence>
<dbReference type="InterPro" id="IPR010656">
    <property type="entry name" value="DctM"/>
</dbReference>
<keyword evidence="4 7" id="KW-0812">Transmembrane</keyword>
<dbReference type="PANTHER" id="PTHR33362:SF5">
    <property type="entry name" value="C4-DICARBOXYLATE TRAP TRANSPORTER LARGE PERMEASE PROTEIN DCTM"/>
    <property type="match status" value="1"/>
</dbReference>
<comment type="caution">
    <text evidence="9">The sequence shown here is derived from an EMBL/GenBank/DDBJ whole genome shotgun (WGS) entry which is preliminary data.</text>
</comment>
<accession>A0A0B0IHM2</accession>
<sequence length="433" mass="46364">MALLLFISLFIMFIIGVPVAFSMGLASMIAMWQDGTSLQVAIQRIFGSLNSFPLMAIPFFILAGSLMEYSGISQRLINLANSLVGKITGGLGMVTVLTAMFFASISGSSAATVAAIGSILIPAMVKRGFPKNFSTSVQAVSGELGVIIPPSIPLIIFALSAGMSISIGDLFMAGVVPGFMIAISLMFTIYLISKIKGYGKKIELTEEEKELMTAKGRLRALREAVLPLLMPVIILGGIYGGIFTPTEAAAVAVGYALLLGVFVYRTFTIDKIMEVLRNSVLSTSIIMFIIGNAGLFGWVLTSQRVPYIVADWFVSISDSPVVFLLLVNLILLIVGMFLETGAAIVIMAPILAPVAVMFGIDPVHFGIIMIVNLAVGMLTPPIGVNLFVASQIAGLRIEHILKPLIPFYIVLLINIAIITYVPQITLWLPNILK</sequence>
<dbReference type="GO" id="GO:0005886">
    <property type="term" value="C:plasma membrane"/>
    <property type="evidence" value="ECO:0007669"/>
    <property type="project" value="UniProtKB-SubCell"/>
</dbReference>
<feature type="transmembrane region" description="Helical" evidence="7">
    <location>
        <begin position="400"/>
        <end position="421"/>
    </location>
</feature>
<feature type="transmembrane region" description="Helical" evidence="7">
    <location>
        <begin position="248"/>
        <end position="267"/>
    </location>
</feature>
<keyword evidence="3" id="KW-0997">Cell inner membrane</keyword>
<feature type="transmembrane region" description="Helical" evidence="7">
    <location>
        <begin position="312"/>
        <end position="334"/>
    </location>
</feature>
<feature type="transmembrane region" description="Helical" evidence="7">
    <location>
        <begin position="224"/>
        <end position="242"/>
    </location>
</feature>
<protein>
    <submittedName>
        <fullName evidence="9">C4-dicarboxylate ABC transporter permease</fullName>
    </submittedName>
</protein>
<feature type="domain" description="TRAP C4-dicarboxylate transport system permease DctM subunit" evidence="8">
    <location>
        <begin position="6"/>
        <end position="424"/>
    </location>
</feature>
<keyword evidence="10" id="KW-1185">Reference proteome</keyword>
<reference evidence="9 10" key="1">
    <citation type="submission" date="2014-09" db="EMBL/GenBank/DDBJ databases">
        <title>Genome sequencing and annotation of Bacillus Okhensis strain Kh10-101T.</title>
        <authorList>
            <person name="Prakash J.S."/>
        </authorList>
    </citation>
    <scope>NUCLEOTIDE SEQUENCE [LARGE SCALE GENOMIC DNA]</scope>
    <source>
        <strain evidence="10">Kh10-101T</strain>
    </source>
</reference>
<dbReference type="STRING" id="333138.LQ50_14055"/>
<evidence type="ECO:0000256" key="6">
    <source>
        <dbReference type="ARBA" id="ARBA00023136"/>
    </source>
</evidence>
<evidence type="ECO:0000256" key="2">
    <source>
        <dbReference type="ARBA" id="ARBA00022475"/>
    </source>
</evidence>
<dbReference type="PIRSF" id="PIRSF006066">
    <property type="entry name" value="HI0050"/>
    <property type="match status" value="1"/>
</dbReference>
<feature type="transmembrane region" description="Helical" evidence="7">
    <location>
        <begin position="109"/>
        <end position="125"/>
    </location>
</feature>
<evidence type="ECO:0000256" key="5">
    <source>
        <dbReference type="ARBA" id="ARBA00022989"/>
    </source>
</evidence>
<keyword evidence="5 7" id="KW-1133">Transmembrane helix</keyword>
<dbReference type="PANTHER" id="PTHR33362">
    <property type="entry name" value="SIALIC ACID TRAP TRANSPORTER PERMEASE PROTEIN SIAT-RELATED"/>
    <property type="match status" value="1"/>
</dbReference>
<dbReference type="eggNOG" id="COG1593">
    <property type="taxonomic scope" value="Bacteria"/>
</dbReference>
<evidence type="ECO:0000313" key="9">
    <source>
        <dbReference type="EMBL" id="KHF39569.1"/>
    </source>
</evidence>
<evidence type="ECO:0000259" key="8">
    <source>
        <dbReference type="Pfam" id="PF06808"/>
    </source>
</evidence>
<organism evidence="9 10">
    <name type="scientific">Halalkalibacter okhensis</name>
    <dbReference type="NCBI Taxonomy" id="333138"/>
    <lineage>
        <taxon>Bacteria</taxon>
        <taxon>Bacillati</taxon>
        <taxon>Bacillota</taxon>
        <taxon>Bacilli</taxon>
        <taxon>Bacillales</taxon>
        <taxon>Bacillaceae</taxon>
        <taxon>Halalkalibacter</taxon>
    </lineage>
</organism>
<name>A0A0B0IHM2_9BACI</name>
<dbReference type="OrthoDB" id="9785600at2"/>
<keyword evidence="2" id="KW-1003">Cell membrane</keyword>
<feature type="transmembrane region" description="Helical" evidence="7">
    <location>
        <begin position="146"/>
        <end position="165"/>
    </location>
</feature>
<dbReference type="Pfam" id="PF06808">
    <property type="entry name" value="DctM"/>
    <property type="match status" value="1"/>
</dbReference>
<dbReference type="RefSeq" id="WP_034630072.1">
    <property type="nucleotide sequence ID" value="NZ_JRJU01000017.1"/>
</dbReference>
<dbReference type="EMBL" id="JRJU01000017">
    <property type="protein sequence ID" value="KHF39569.1"/>
    <property type="molecule type" value="Genomic_DNA"/>
</dbReference>
<feature type="transmembrane region" description="Helical" evidence="7">
    <location>
        <begin position="52"/>
        <end position="71"/>
    </location>
</feature>
<dbReference type="Proteomes" id="UP000030832">
    <property type="component" value="Unassembled WGS sequence"/>
</dbReference>
<feature type="transmembrane region" description="Helical" evidence="7">
    <location>
        <begin position="341"/>
        <end position="360"/>
    </location>
</feature>
<keyword evidence="6 7" id="KW-0472">Membrane</keyword>
<feature type="transmembrane region" description="Helical" evidence="7">
    <location>
        <begin position="7"/>
        <end position="32"/>
    </location>
</feature>
<proteinExistence type="predicted"/>
<evidence type="ECO:0000256" key="4">
    <source>
        <dbReference type="ARBA" id="ARBA00022692"/>
    </source>
</evidence>
<evidence type="ECO:0000256" key="3">
    <source>
        <dbReference type="ARBA" id="ARBA00022519"/>
    </source>
</evidence>
<evidence type="ECO:0000256" key="1">
    <source>
        <dbReference type="ARBA" id="ARBA00004429"/>
    </source>
</evidence>
<dbReference type="AlphaFoldDB" id="A0A0B0IHM2"/>
<dbReference type="InterPro" id="IPR004681">
    <property type="entry name" value="TRAP_DctM"/>
</dbReference>
<feature type="transmembrane region" description="Helical" evidence="7">
    <location>
        <begin position="171"/>
        <end position="192"/>
    </location>
</feature>
<comment type="subcellular location">
    <subcellularLocation>
        <location evidence="1">Cell inner membrane</location>
        <topology evidence="1">Multi-pass membrane protein</topology>
    </subcellularLocation>
</comment>